<dbReference type="GO" id="GO:0016757">
    <property type="term" value="F:glycosyltransferase activity"/>
    <property type="evidence" value="ECO:0007669"/>
    <property type="project" value="InterPro"/>
</dbReference>
<protein>
    <recommendedName>
        <fullName evidence="5">Glycosyltransferase</fullName>
    </recommendedName>
</protein>
<accession>A0AAJ1DF35</accession>
<feature type="domain" description="Glycosyl transferase family 1" evidence="1">
    <location>
        <begin position="176"/>
        <end position="328"/>
    </location>
</feature>
<dbReference type="Proteomes" id="UP000195540">
    <property type="component" value="Chromosome"/>
</dbReference>
<dbReference type="PANTHER" id="PTHR12526">
    <property type="entry name" value="GLYCOSYLTRANSFERASE"/>
    <property type="match status" value="1"/>
</dbReference>
<name>A0AAJ1DF35_PROMI</name>
<gene>
    <name evidence="3" type="ORF">AM402_01610</name>
</gene>
<reference evidence="3 4" key="1">
    <citation type="submission" date="2017-05" db="EMBL/GenBank/DDBJ databases">
        <title>Whole genome sequencing of Proteus mirabilis AR_0155.</title>
        <authorList>
            <person name="Conlan S."/>
            <person name="Thomas P.J."/>
            <person name="Mullikin J."/>
            <person name="Frank K.M."/>
            <person name="Segre J.A."/>
        </authorList>
    </citation>
    <scope>NUCLEOTIDE SEQUENCE [LARGE SCALE GENOMIC DNA]</scope>
    <source>
        <strain evidence="3 4">AR_0155</strain>
    </source>
</reference>
<dbReference type="AlphaFoldDB" id="A0AAJ1DF35"/>
<feature type="domain" description="Glycosyltransferase subfamily 4-like N-terminal" evidence="2">
    <location>
        <begin position="14"/>
        <end position="161"/>
    </location>
</feature>
<evidence type="ECO:0000259" key="2">
    <source>
        <dbReference type="Pfam" id="PF13439"/>
    </source>
</evidence>
<dbReference type="SUPFAM" id="SSF53756">
    <property type="entry name" value="UDP-Glycosyltransferase/glycogen phosphorylase"/>
    <property type="match status" value="1"/>
</dbReference>
<sequence length="367" mass="42263">MKKIVILIPTLTTGGGEKIATENANDLSSNGYDVTIIVPRGNIQQKLSPQVTVYSGSSRNLLSDWLFCREKLNKVNPDVVLSYMERANFINIITSWQKKWRIITSIHTVPSVAYKKRGLLNRIFIFFTMKLIKINNIPVICVSKGIMHELNKKYRIKNNYYVPNYLSVDLKKDIIHLNVEKNIVFGFVGRLSKIKGCDIFIDAILLAIKEDIAKNKIFWIIGDGIQKDELLEKCKKEDILDRIKFWGNKENTSDLFREIDYLVIPSYVEGFGLVILEGLYYGCNNIYSLCKYGPAEIMSNFHQFNDSYAIPDPSINRATTVKQLSQLIKKLNNKKNLMTLQTKREIISRAFSRESSLKKMLEIIEKE</sequence>
<dbReference type="EMBL" id="CP021694">
    <property type="protein sequence ID" value="ARX32891.1"/>
    <property type="molecule type" value="Genomic_DNA"/>
</dbReference>
<proteinExistence type="predicted"/>
<dbReference type="Pfam" id="PF13439">
    <property type="entry name" value="Glyco_transf_4"/>
    <property type="match status" value="1"/>
</dbReference>
<organism evidence="3 4">
    <name type="scientific">Proteus mirabilis</name>
    <dbReference type="NCBI Taxonomy" id="584"/>
    <lineage>
        <taxon>Bacteria</taxon>
        <taxon>Pseudomonadati</taxon>
        <taxon>Pseudomonadota</taxon>
        <taxon>Gammaproteobacteria</taxon>
        <taxon>Enterobacterales</taxon>
        <taxon>Morganellaceae</taxon>
        <taxon>Proteus</taxon>
    </lineage>
</organism>
<dbReference type="GO" id="GO:1901135">
    <property type="term" value="P:carbohydrate derivative metabolic process"/>
    <property type="evidence" value="ECO:0007669"/>
    <property type="project" value="UniProtKB-ARBA"/>
</dbReference>
<dbReference type="PANTHER" id="PTHR12526:SF630">
    <property type="entry name" value="GLYCOSYLTRANSFERASE"/>
    <property type="match status" value="1"/>
</dbReference>
<evidence type="ECO:0008006" key="5">
    <source>
        <dbReference type="Google" id="ProtNLM"/>
    </source>
</evidence>
<dbReference type="RefSeq" id="WP_052124577.1">
    <property type="nucleotide sequence ID" value="NZ_BGKS01000006.1"/>
</dbReference>
<evidence type="ECO:0000313" key="4">
    <source>
        <dbReference type="Proteomes" id="UP000195540"/>
    </source>
</evidence>
<dbReference type="InterPro" id="IPR001296">
    <property type="entry name" value="Glyco_trans_1"/>
</dbReference>
<evidence type="ECO:0000259" key="1">
    <source>
        <dbReference type="Pfam" id="PF00534"/>
    </source>
</evidence>
<dbReference type="Gene3D" id="3.40.50.2000">
    <property type="entry name" value="Glycogen Phosphorylase B"/>
    <property type="match status" value="2"/>
</dbReference>
<evidence type="ECO:0000313" key="3">
    <source>
        <dbReference type="EMBL" id="ARX32891.1"/>
    </source>
</evidence>
<dbReference type="Pfam" id="PF00534">
    <property type="entry name" value="Glycos_transf_1"/>
    <property type="match status" value="1"/>
</dbReference>
<dbReference type="InterPro" id="IPR028098">
    <property type="entry name" value="Glyco_trans_4-like_N"/>
</dbReference>